<dbReference type="PANTHER" id="PTHR11328:SF28">
    <property type="entry name" value="MAJOR FACILITATOR SUPERFAMILY DOMAIN-CONTAINING PROTEIN 12"/>
    <property type="match status" value="1"/>
</dbReference>
<feature type="transmembrane region" description="Helical" evidence="3">
    <location>
        <begin position="240"/>
        <end position="260"/>
    </location>
</feature>
<feature type="compositionally biased region" description="Basic and acidic residues" evidence="2">
    <location>
        <begin position="14"/>
        <end position="26"/>
    </location>
</feature>
<feature type="region of interest" description="Disordered" evidence="2">
    <location>
        <begin position="590"/>
        <end position="610"/>
    </location>
</feature>
<evidence type="ECO:0000256" key="2">
    <source>
        <dbReference type="SAM" id="MobiDB-lite"/>
    </source>
</evidence>
<keyword evidence="3" id="KW-0472">Membrane</keyword>
<keyword evidence="3" id="KW-1133">Transmembrane helix</keyword>
<protein>
    <submittedName>
        <fullName evidence="4">Uncharacterized protein</fullName>
    </submittedName>
</protein>
<dbReference type="Gene3D" id="1.20.1250.20">
    <property type="entry name" value="MFS general substrate transporter like domains"/>
    <property type="match status" value="1"/>
</dbReference>
<evidence type="ECO:0000313" key="5">
    <source>
        <dbReference type="Proteomes" id="UP001165060"/>
    </source>
</evidence>
<feature type="transmembrane region" description="Helical" evidence="3">
    <location>
        <begin position="169"/>
        <end position="189"/>
    </location>
</feature>
<keyword evidence="5" id="KW-1185">Reference proteome</keyword>
<dbReference type="Pfam" id="PF13347">
    <property type="entry name" value="MFS_2"/>
    <property type="match status" value="1"/>
</dbReference>
<sequence>MMTSDPLQAGRAISVDREWRHSEARQRRSSSRASSRASSRSSSRSGSFSSARSSPSARSSHASSPLLPSISNLDPALKLLAPELTVFQKTGYAVGHVLNDMAASLWFTYLLVYLETTRGLSPSHSGIVMLSGQITDGLATPLMGLLSDSLHGRYFTVPLLNFRCCSRTIIHFVSTLLVVVCFSGVWIIKPKTTSIVYYSAAASLFNIGWAGVQVCHLALIPDIGVTESDRVTLTSFRYSATIASNLIAYGSYLALLSLVSPKGVDSSEKWRVLGLIALALGGTSSGVFWAAMSQLAHLKCALVGDANAESMFEASQMEAEAEGEEADDMMRAALLPPSTVETQTHGDGLQYGSISEDEEEGGEEDEEAKMSACDYFSLPRFYLTGVVYMCTRLLINIIMVYLAFYLLRTIDAETSAIAIIPGVMYTAGFVATLTLSHRINAALGRRLTYVLSCAIIVVGCAFAYATKNGDLGVWDLPQNTMYATAIVFGVGTSLLMVTGVSFVNDLVAENLGTSAFVYGCMSFTDKLGTGAVVILIQNHRDVVCQDTDECHDCADAQCGDFVRLVLVGVPVLSCIAACLVLPFLPPLAKEKTGAGAERKDEGEGTEKEKF</sequence>
<dbReference type="SUPFAM" id="SSF103473">
    <property type="entry name" value="MFS general substrate transporter"/>
    <property type="match status" value="1"/>
</dbReference>
<feature type="transmembrane region" description="Helical" evidence="3">
    <location>
        <begin position="416"/>
        <end position="435"/>
    </location>
</feature>
<dbReference type="Proteomes" id="UP001165060">
    <property type="component" value="Unassembled WGS sequence"/>
</dbReference>
<feature type="transmembrane region" description="Helical" evidence="3">
    <location>
        <begin position="447"/>
        <end position="466"/>
    </location>
</feature>
<evidence type="ECO:0000256" key="3">
    <source>
        <dbReference type="SAM" id="Phobius"/>
    </source>
</evidence>
<feature type="compositionally biased region" description="Low complexity" evidence="2">
    <location>
        <begin position="31"/>
        <end position="64"/>
    </location>
</feature>
<gene>
    <name evidence="4" type="ORF">TeGR_g2845</name>
</gene>
<feature type="transmembrane region" description="Helical" evidence="3">
    <location>
        <begin position="272"/>
        <end position="292"/>
    </location>
</feature>
<evidence type="ECO:0000313" key="4">
    <source>
        <dbReference type="EMBL" id="GMI27235.1"/>
    </source>
</evidence>
<comment type="similarity">
    <text evidence="1">Belongs to the major facilitator superfamily.</text>
</comment>
<dbReference type="InterPro" id="IPR039672">
    <property type="entry name" value="MFS_2"/>
</dbReference>
<evidence type="ECO:0000256" key="1">
    <source>
        <dbReference type="ARBA" id="ARBA00008335"/>
    </source>
</evidence>
<feature type="transmembrane region" description="Helical" evidence="3">
    <location>
        <begin position="195"/>
        <end position="219"/>
    </location>
</feature>
<dbReference type="EMBL" id="BRYB01000300">
    <property type="protein sequence ID" value="GMI27235.1"/>
    <property type="molecule type" value="Genomic_DNA"/>
</dbReference>
<organism evidence="4 5">
    <name type="scientific">Tetraparma gracilis</name>
    <dbReference type="NCBI Taxonomy" id="2962635"/>
    <lineage>
        <taxon>Eukaryota</taxon>
        <taxon>Sar</taxon>
        <taxon>Stramenopiles</taxon>
        <taxon>Ochrophyta</taxon>
        <taxon>Bolidophyceae</taxon>
        <taxon>Parmales</taxon>
        <taxon>Triparmaceae</taxon>
        <taxon>Tetraparma</taxon>
    </lineage>
</organism>
<keyword evidence="3" id="KW-0812">Transmembrane</keyword>
<proteinExistence type="inferred from homology"/>
<feature type="region of interest" description="Disordered" evidence="2">
    <location>
        <begin position="1"/>
        <end position="65"/>
    </location>
</feature>
<feature type="transmembrane region" description="Helical" evidence="3">
    <location>
        <begin position="564"/>
        <end position="584"/>
    </location>
</feature>
<dbReference type="InterPro" id="IPR036259">
    <property type="entry name" value="MFS_trans_sf"/>
</dbReference>
<feature type="compositionally biased region" description="Acidic residues" evidence="2">
    <location>
        <begin position="355"/>
        <end position="366"/>
    </location>
</feature>
<accession>A0ABQ6MJT7</accession>
<dbReference type="PANTHER" id="PTHR11328">
    <property type="entry name" value="MAJOR FACILITATOR SUPERFAMILY DOMAIN-CONTAINING PROTEIN"/>
    <property type="match status" value="1"/>
</dbReference>
<comment type="caution">
    <text evidence="4">The sequence shown here is derived from an EMBL/GenBank/DDBJ whole genome shotgun (WGS) entry which is preliminary data.</text>
</comment>
<name>A0ABQ6MJT7_9STRA</name>
<feature type="region of interest" description="Disordered" evidence="2">
    <location>
        <begin position="340"/>
        <end position="366"/>
    </location>
</feature>
<reference evidence="4 5" key="1">
    <citation type="journal article" date="2023" name="Commun. Biol.">
        <title>Genome analysis of Parmales, the sister group of diatoms, reveals the evolutionary specialization of diatoms from phago-mixotrophs to photoautotrophs.</title>
        <authorList>
            <person name="Ban H."/>
            <person name="Sato S."/>
            <person name="Yoshikawa S."/>
            <person name="Yamada K."/>
            <person name="Nakamura Y."/>
            <person name="Ichinomiya M."/>
            <person name="Sato N."/>
            <person name="Blanc-Mathieu R."/>
            <person name="Endo H."/>
            <person name="Kuwata A."/>
            <person name="Ogata H."/>
        </authorList>
    </citation>
    <scope>NUCLEOTIDE SEQUENCE [LARGE SCALE GENOMIC DNA]</scope>
</reference>
<feature type="transmembrane region" description="Helical" evidence="3">
    <location>
        <begin position="481"/>
        <end position="503"/>
    </location>
</feature>
<feature type="transmembrane region" description="Helical" evidence="3">
    <location>
        <begin position="381"/>
        <end position="404"/>
    </location>
</feature>